<evidence type="ECO:0000313" key="3">
    <source>
        <dbReference type="EMBL" id="KAG8375501.1"/>
    </source>
</evidence>
<reference evidence="3" key="1">
    <citation type="submission" date="2019-10" db="EMBL/GenBank/DDBJ databases">
        <authorList>
            <person name="Zhang R."/>
            <person name="Pan Y."/>
            <person name="Wang J."/>
            <person name="Ma R."/>
            <person name="Yu S."/>
        </authorList>
    </citation>
    <scope>NUCLEOTIDE SEQUENCE</scope>
    <source>
        <strain evidence="3">LA-IB0</strain>
        <tissue evidence="3">Leaf</tissue>
    </source>
</reference>
<gene>
    <name evidence="3" type="ORF">BUALT_Bualt10G0106400</name>
</gene>
<dbReference type="EMBL" id="WHWC01000010">
    <property type="protein sequence ID" value="KAG8375501.1"/>
    <property type="molecule type" value="Genomic_DNA"/>
</dbReference>
<organism evidence="3 4">
    <name type="scientific">Buddleja alternifolia</name>
    <dbReference type="NCBI Taxonomy" id="168488"/>
    <lineage>
        <taxon>Eukaryota</taxon>
        <taxon>Viridiplantae</taxon>
        <taxon>Streptophyta</taxon>
        <taxon>Embryophyta</taxon>
        <taxon>Tracheophyta</taxon>
        <taxon>Spermatophyta</taxon>
        <taxon>Magnoliopsida</taxon>
        <taxon>eudicotyledons</taxon>
        <taxon>Gunneridae</taxon>
        <taxon>Pentapetalae</taxon>
        <taxon>asterids</taxon>
        <taxon>lamiids</taxon>
        <taxon>Lamiales</taxon>
        <taxon>Scrophulariaceae</taxon>
        <taxon>Buddlejeae</taxon>
        <taxon>Buddleja</taxon>
    </lineage>
</organism>
<feature type="domain" description="Retrotransposon gag" evidence="2">
    <location>
        <begin position="113"/>
        <end position="206"/>
    </location>
</feature>
<evidence type="ECO:0000256" key="1">
    <source>
        <dbReference type="SAM" id="MobiDB-lite"/>
    </source>
</evidence>
<evidence type="ECO:0000259" key="2">
    <source>
        <dbReference type="Pfam" id="PF03732"/>
    </source>
</evidence>
<dbReference type="InterPro" id="IPR005162">
    <property type="entry name" value="Retrotrans_gag_dom"/>
</dbReference>
<dbReference type="Proteomes" id="UP000826271">
    <property type="component" value="Unassembled WGS sequence"/>
</dbReference>
<feature type="compositionally biased region" description="Polar residues" evidence="1">
    <location>
        <begin position="50"/>
        <end position="72"/>
    </location>
</feature>
<name>A0AAV6WYE2_9LAMI</name>
<evidence type="ECO:0000313" key="4">
    <source>
        <dbReference type="Proteomes" id="UP000826271"/>
    </source>
</evidence>
<feature type="region of interest" description="Disordered" evidence="1">
    <location>
        <begin position="43"/>
        <end position="74"/>
    </location>
</feature>
<dbReference type="AlphaFoldDB" id="A0AAV6WYE2"/>
<keyword evidence="4" id="KW-1185">Reference proteome</keyword>
<dbReference type="Pfam" id="PF03732">
    <property type="entry name" value="Retrotrans_gag"/>
    <property type="match status" value="1"/>
</dbReference>
<proteinExistence type="predicted"/>
<sequence length="229" mass="26140">MVSIQAGLQTSIENFQKGMQQQMQMLNDQMQINNRGKSILGEGPFMATERGSNSNIGRQGTHSGSENNSSDYTPFPRVEFPHIDGENPRSWILRSNRYFQVISTIPGEQKVALASVYLEGKVEMWFQGFMEGRELPSWSQFTIAILARFDDYDPELIVGSFSKLNQTDTVSEYLEKFEELKSHMLIFNKDLPEEYFCSSFVSGLRDDIRVAVISMKPNDFHQAVTLARK</sequence>
<accession>A0AAV6WYE2</accession>
<protein>
    <recommendedName>
        <fullName evidence="2">Retrotransposon gag domain-containing protein</fullName>
    </recommendedName>
</protein>
<comment type="caution">
    <text evidence="3">The sequence shown here is derived from an EMBL/GenBank/DDBJ whole genome shotgun (WGS) entry which is preliminary data.</text>
</comment>